<dbReference type="InterPro" id="IPR007016">
    <property type="entry name" value="O-antigen_ligase-rel_domated"/>
</dbReference>
<dbReference type="Proteomes" id="UP001302374">
    <property type="component" value="Chromosome"/>
</dbReference>
<accession>A0A7X6BI38</accession>
<dbReference type="GeneID" id="86894093"/>
<feature type="transmembrane region" description="Helical" evidence="5">
    <location>
        <begin position="207"/>
        <end position="226"/>
    </location>
</feature>
<evidence type="ECO:0000313" key="7">
    <source>
        <dbReference type="EMBL" id="NJC17505.1"/>
    </source>
</evidence>
<dbReference type="Proteomes" id="UP000576368">
    <property type="component" value="Unassembled WGS sequence"/>
</dbReference>
<dbReference type="RefSeq" id="WP_118302627.1">
    <property type="nucleotide sequence ID" value="NZ_BMPA01000021.1"/>
</dbReference>
<keyword evidence="3 5" id="KW-1133">Transmembrane helix</keyword>
<evidence type="ECO:0000313" key="9">
    <source>
        <dbReference type="Proteomes" id="UP000576368"/>
    </source>
</evidence>
<feature type="transmembrane region" description="Helical" evidence="5">
    <location>
        <begin position="92"/>
        <end position="108"/>
    </location>
</feature>
<feature type="transmembrane region" description="Helical" evidence="5">
    <location>
        <begin position="183"/>
        <end position="201"/>
    </location>
</feature>
<organism evidence="7 9">
    <name type="scientific">Butyricimonas paravirosa</name>
    <dbReference type="NCBI Taxonomy" id="1472417"/>
    <lineage>
        <taxon>Bacteria</taxon>
        <taxon>Pseudomonadati</taxon>
        <taxon>Bacteroidota</taxon>
        <taxon>Bacteroidia</taxon>
        <taxon>Bacteroidales</taxon>
        <taxon>Odoribacteraceae</taxon>
        <taxon>Butyricimonas</taxon>
    </lineage>
</organism>
<evidence type="ECO:0000256" key="3">
    <source>
        <dbReference type="ARBA" id="ARBA00022989"/>
    </source>
</evidence>
<dbReference type="PANTHER" id="PTHR37422:SF13">
    <property type="entry name" value="LIPOPOLYSACCHARIDE BIOSYNTHESIS PROTEIN PA4999-RELATED"/>
    <property type="match status" value="1"/>
</dbReference>
<dbReference type="EMBL" id="JAATLI010000003">
    <property type="protein sequence ID" value="NJC17505.1"/>
    <property type="molecule type" value="Genomic_DNA"/>
</dbReference>
<dbReference type="Gene3D" id="1.25.40.10">
    <property type="entry name" value="Tetratricopeptide repeat domain"/>
    <property type="match status" value="1"/>
</dbReference>
<feature type="domain" description="O-antigen ligase-related" evidence="6">
    <location>
        <begin position="191"/>
        <end position="344"/>
    </location>
</feature>
<reference evidence="7 9" key="2">
    <citation type="submission" date="2020-03" db="EMBL/GenBank/DDBJ databases">
        <title>Genomic Encyclopedia of Type Strains, Phase IV (KMG-IV): sequencing the most valuable type-strain genomes for metagenomic binning, comparative biology and taxonomic classification.</title>
        <authorList>
            <person name="Goeker M."/>
        </authorList>
    </citation>
    <scope>NUCLEOTIDE SEQUENCE [LARGE SCALE GENOMIC DNA]</scope>
    <source>
        <strain evidence="7 9">DSM 105722</strain>
    </source>
</reference>
<evidence type="ECO:0000313" key="10">
    <source>
        <dbReference type="Proteomes" id="UP001302374"/>
    </source>
</evidence>
<dbReference type="Pfam" id="PF04932">
    <property type="entry name" value="Wzy_C"/>
    <property type="match status" value="1"/>
</dbReference>
<gene>
    <name evidence="8" type="ORF">F1644_22310</name>
    <name evidence="7" type="ORF">GGR15_001116</name>
</gene>
<dbReference type="InterPro" id="IPR011990">
    <property type="entry name" value="TPR-like_helical_dom_sf"/>
</dbReference>
<feature type="transmembrane region" description="Helical" evidence="5">
    <location>
        <begin position="115"/>
        <end position="136"/>
    </location>
</feature>
<dbReference type="PANTHER" id="PTHR37422">
    <property type="entry name" value="TEICHURONIC ACID BIOSYNTHESIS PROTEIN TUAE"/>
    <property type="match status" value="1"/>
</dbReference>
<feature type="transmembrane region" description="Helical" evidence="5">
    <location>
        <begin position="335"/>
        <end position="351"/>
    </location>
</feature>
<feature type="transmembrane region" description="Helical" evidence="5">
    <location>
        <begin position="407"/>
        <end position="424"/>
    </location>
</feature>
<feature type="transmembrane region" description="Helical" evidence="5">
    <location>
        <begin position="7"/>
        <end position="30"/>
    </location>
</feature>
<dbReference type="GO" id="GO:0016020">
    <property type="term" value="C:membrane"/>
    <property type="evidence" value="ECO:0007669"/>
    <property type="project" value="UniProtKB-SubCell"/>
</dbReference>
<evidence type="ECO:0000313" key="8">
    <source>
        <dbReference type="EMBL" id="WOF14821.1"/>
    </source>
</evidence>
<feature type="transmembrane region" description="Helical" evidence="5">
    <location>
        <begin position="156"/>
        <end position="176"/>
    </location>
</feature>
<evidence type="ECO:0000256" key="4">
    <source>
        <dbReference type="ARBA" id="ARBA00023136"/>
    </source>
</evidence>
<sequence length="608" mass="68245">MQLRKNLNLYLSGIVVFMLTILLLSTAFALDESLGNRIAKIFWFYKVIIVAGIACIPLAWMRPFRFSITDLLVLLYAGYTLCNDYFAGTIAPTRTSLFILIIVTYFIFRRLTTFVPLGFTHAALLLTGAIEAIWGLAQLYGFTPSQHSRFELTGSFFNPGPYSGFLVAILPLALYYTLTACRIARILSGVILVLLLLVLPATLSRGAWLAAIAGCGIVLGNYFHLYNRLKFLFQKHRLASFIATICIFLLVTGTLIGIYQLKKESADGRRLIWKVSSTLVASHPATGVGFGHFAGAYGEAQAAYFSATERSAGEELVADAPETAFNEFVQTATETGIIGLLLFLTIIFWAFKTARHPDNKVTAGVTGSLAAFLVFACFSYPFSVLPLLVLFTLLLAQCTSIQRGSRWLSGIFYLFLLLPVYFLATGQQEREQAYKCWKSEQIYFNMQIFERTVDNYKKLYPLLKDQPAFLFEYGQCLSRTGQPEASNLILKEAARLSADPMIRNIMGKNYQTMKQYPQAESAFLKASHMVPNRLYPLYLLAKMYHESGQTDKAIATARLLLEKAPKVPSSATEEMKRDMQKLIRDTLHLTNYFKIECDNVEDKNTIEI</sequence>
<evidence type="ECO:0000256" key="2">
    <source>
        <dbReference type="ARBA" id="ARBA00022692"/>
    </source>
</evidence>
<reference evidence="8 10" key="1">
    <citation type="submission" date="2019-09" db="EMBL/GenBank/DDBJ databases">
        <title>Butyricimonas paravirosa DSM 105722 (=214-4 = JCM 18677 = CCUG 65563).</title>
        <authorList>
            <person name="Le Roy T."/>
            <person name="Cani P.D."/>
        </authorList>
    </citation>
    <scope>NUCLEOTIDE SEQUENCE [LARGE SCALE GENOMIC DNA]</scope>
    <source>
        <strain evidence="8 10">DSM 105722</strain>
    </source>
</reference>
<feature type="transmembrane region" description="Helical" evidence="5">
    <location>
        <begin position="372"/>
        <end position="395"/>
    </location>
</feature>
<dbReference type="EMBL" id="CP043839">
    <property type="protein sequence ID" value="WOF14821.1"/>
    <property type="molecule type" value="Genomic_DNA"/>
</dbReference>
<dbReference type="AlphaFoldDB" id="A0A7X6BI38"/>
<evidence type="ECO:0000256" key="1">
    <source>
        <dbReference type="ARBA" id="ARBA00004141"/>
    </source>
</evidence>
<keyword evidence="2 5" id="KW-0812">Transmembrane</keyword>
<evidence type="ECO:0000256" key="5">
    <source>
        <dbReference type="SAM" id="Phobius"/>
    </source>
</evidence>
<keyword evidence="4 5" id="KW-0472">Membrane</keyword>
<dbReference type="InterPro" id="IPR051533">
    <property type="entry name" value="WaaL-like"/>
</dbReference>
<feature type="transmembrane region" description="Helical" evidence="5">
    <location>
        <begin position="238"/>
        <end position="261"/>
    </location>
</feature>
<keyword evidence="10" id="KW-1185">Reference proteome</keyword>
<feature type="transmembrane region" description="Helical" evidence="5">
    <location>
        <begin position="42"/>
        <end position="61"/>
    </location>
</feature>
<dbReference type="SUPFAM" id="SSF48452">
    <property type="entry name" value="TPR-like"/>
    <property type="match status" value="1"/>
</dbReference>
<proteinExistence type="predicted"/>
<protein>
    <submittedName>
        <fullName evidence="7">Tetratricopeptide (TPR) repeat protein</fullName>
    </submittedName>
</protein>
<comment type="subcellular location">
    <subcellularLocation>
        <location evidence="1">Membrane</location>
        <topology evidence="1">Multi-pass membrane protein</topology>
    </subcellularLocation>
</comment>
<evidence type="ECO:0000259" key="6">
    <source>
        <dbReference type="Pfam" id="PF04932"/>
    </source>
</evidence>
<name>A0A7X6BI38_9BACT</name>